<reference evidence="7 8" key="1">
    <citation type="submission" date="2014-04" db="EMBL/GenBank/DDBJ databases">
        <authorList>
            <consortium name="International Citrus Genome Consortium"/>
            <person name="Gmitter F."/>
            <person name="Chen C."/>
            <person name="Farmerie W."/>
            <person name="Harkins T."/>
            <person name="Desany B."/>
            <person name="Mohiuddin M."/>
            <person name="Kodira C."/>
            <person name="Borodovsky M."/>
            <person name="Lomsadze A."/>
            <person name="Burns P."/>
            <person name="Jenkins J."/>
            <person name="Prochnik S."/>
            <person name="Shu S."/>
            <person name="Chapman J."/>
            <person name="Pitluck S."/>
            <person name="Schmutz J."/>
            <person name="Rokhsar D."/>
        </authorList>
    </citation>
    <scope>NUCLEOTIDE SEQUENCE</scope>
</reference>
<dbReference type="Pfam" id="PF01029">
    <property type="entry name" value="NusB"/>
    <property type="match status" value="1"/>
</dbReference>
<name>A0A067EKS2_CITSI</name>
<dbReference type="InterPro" id="IPR006027">
    <property type="entry name" value="NusB_RsmB_TIM44"/>
</dbReference>
<dbReference type="SUPFAM" id="SSF48013">
    <property type="entry name" value="NusB-like"/>
    <property type="match status" value="1"/>
</dbReference>
<dbReference type="GO" id="GO:0006353">
    <property type="term" value="P:DNA-templated transcription termination"/>
    <property type="evidence" value="ECO:0007669"/>
    <property type="project" value="InterPro"/>
</dbReference>
<evidence type="ECO:0000256" key="4">
    <source>
        <dbReference type="ARBA" id="ARBA00023015"/>
    </source>
</evidence>
<dbReference type="GO" id="GO:0003723">
    <property type="term" value="F:RNA binding"/>
    <property type="evidence" value="ECO:0007669"/>
    <property type="project" value="UniProtKB-KW"/>
</dbReference>
<evidence type="ECO:0000313" key="7">
    <source>
        <dbReference type="EMBL" id="KDO54510.1"/>
    </source>
</evidence>
<dbReference type="InterPro" id="IPR035926">
    <property type="entry name" value="NusB-like_sf"/>
</dbReference>
<keyword evidence="3" id="KW-0694">RNA-binding</keyword>
<evidence type="ECO:0000259" key="6">
    <source>
        <dbReference type="Pfam" id="PF01029"/>
    </source>
</evidence>
<comment type="similarity">
    <text evidence="1">Belongs to the NusB family.</text>
</comment>
<organism evidence="7 8">
    <name type="scientific">Citrus sinensis</name>
    <name type="common">Sweet orange</name>
    <name type="synonym">Citrus aurantium var. sinensis</name>
    <dbReference type="NCBI Taxonomy" id="2711"/>
    <lineage>
        <taxon>Eukaryota</taxon>
        <taxon>Viridiplantae</taxon>
        <taxon>Streptophyta</taxon>
        <taxon>Embryophyta</taxon>
        <taxon>Tracheophyta</taxon>
        <taxon>Spermatophyta</taxon>
        <taxon>Magnoliopsida</taxon>
        <taxon>eudicotyledons</taxon>
        <taxon>Gunneridae</taxon>
        <taxon>Pentapetalae</taxon>
        <taxon>rosids</taxon>
        <taxon>malvids</taxon>
        <taxon>Sapindales</taxon>
        <taxon>Rutaceae</taxon>
        <taxon>Aurantioideae</taxon>
        <taxon>Citrus</taxon>
    </lineage>
</organism>
<evidence type="ECO:0000256" key="1">
    <source>
        <dbReference type="ARBA" id="ARBA00005952"/>
    </source>
</evidence>
<dbReference type="EMBL" id="KK784995">
    <property type="protein sequence ID" value="KDO54510.1"/>
    <property type="molecule type" value="Genomic_DNA"/>
</dbReference>
<keyword evidence="2" id="KW-0889">Transcription antitermination</keyword>
<evidence type="ECO:0000256" key="3">
    <source>
        <dbReference type="ARBA" id="ARBA00022884"/>
    </source>
</evidence>
<protein>
    <recommendedName>
        <fullName evidence="6">NusB/RsmB/TIM44 domain-containing protein</fullName>
    </recommendedName>
</protein>
<evidence type="ECO:0000256" key="2">
    <source>
        <dbReference type="ARBA" id="ARBA00022814"/>
    </source>
</evidence>
<proteinExistence type="inferred from homology"/>
<dbReference type="Gene3D" id="1.10.940.10">
    <property type="entry name" value="NusB-like"/>
    <property type="match status" value="1"/>
</dbReference>
<dbReference type="PANTHER" id="PTHR11078">
    <property type="entry name" value="N UTILIZATION SUBSTANCE PROTEIN B-RELATED"/>
    <property type="match status" value="1"/>
</dbReference>
<feature type="domain" description="NusB/RsmB/TIM44" evidence="6">
    <location>
        <begin position="193"/>
        <end position="285"/>
    </location>
</feature>
<evidence type="ECO:0000313" key="8">
    <source>
        <dbReference type="Proteomes" id="UP000027120"/>
    </source>
</evidence>
<keyword evidence="8" id="KW-1185">Reference proteome</keyword>
<dbReference type="Proteomes" id="UP000027120">
    <property type="component" value="Unassembled WGS sequence"/>
</dbReference>
<dbReference type="PANTHER" id="PTHR11078:SF3">
    <property type="entry name" value="ANTITERMINATION NUSB DOMAIN-CONTAINING PROTEIN"/>
    <property type="match status" value="1"/>
</dbReference>
<evidence type="ECO:0000256" key="5">
    <source>
        <dbReference type="ARBA" id="ARBA00023163"/>
    </source>
</evidence>
<sequence>MAVEATSSFLSCSSKTHFLFNLRASSSPSSWKKFTQSANFAAKNRHVCRNERPNVSCSAAAFAVQETLEKTRESVMASSAKEMMPKIDKSGRFCSPRAARELALLVVYAACLEGSDPIRLFEKRLNSRREPGYEFDKSSLLEYNHMSFGGPPVTTETVEEADELLRSDEEESAIEAEVLSAPPKLVYSKLLLRFTRKLLVAVVDKWDAHVHIIDKVVPPIWKVWKMDQPAGRILELSILHLAMSEITVVGTRHQIVINEAVDLAKRFCDGAAPRIINGCLRTFVRNLEGTANIEASKASKEVPSEV</sequence>
<accession>A0A067EKS2</accession>
<dbReference type="InterPro" id="IPR011605">
    <property type="entry name" value="NusB_fam"/>
</dbReference>
<dbReference type="STRING" id="2711.A0A067EKS2"/>
<gene>
    <name evidence="7" type="ORF">CISIN_1g021860mg</name>
</gene>
<dbReference type="GO" id="GO:0031564">
    <property type="term" value="P:transcription antitermination"/>
    <property type="evidence" value="ECO:0007669"/>
    <property type="project" value="UniProtKB-KW"/>
</dbReference>
<dbReference type="AlphaFoldDB" id="A0A067EKS2"/>
<keyword evidence="5" id="KW-0804">Transcription</keyword>
<keyword evidence="4" id="KW-0805">Transcription regulation</keyword>